<evidence type="ECO:0000256" key="2">
    <source>
        <dbReference type="PROSITE-ProRule" id="PRU00047"/>
    </source>
</evidence>
<keyword evidence="6" id="KW-1185">Reference proteome</keyword>
<name>A0A9Q3F5N3_9BASI</name>
<dbReference type="SUPFAM" id="SSF57756">
    <property type="entry name" value="Retrovirus zinc finger-like domains"/>
    <property type="match status" value="1"/>
</dbReference>
<dbReference type="OrthoDB" id="3863715at2759"/>
<dbReference type="Proteomes" id="UP000765509">
    <property type="component" value="Unassembled WGS sequence"/>
</dbReference>
<accession>A0A9Q3F5N3</accession>
<evidence type="ECO:0000313" key="6">
    <source>
        <dbReference type="Proteomes" id="UP000765509"/>
    </source>
</evidence>
<dbReference type="InterPro" id="IPR001878">
    <property type="entry name" value="Znf_CCHC"/>
</dbReference>
<dbReference type="SMART" id="SM00343">
    <property type="entry name" value="ZnF_C2HC"/>
    <property type="match status" value="1"/>
</dbReference>
<proteinExistence type="predicted"/>
<feature type="region of interest" description="Disordered" evidence="3">
    <location>
        <begin position="366"/>
        <end position="389"/>
    </location>
</feature>
<dbReference type="GO" id="GO:0006397">
    <property type="term" value="P:mRNA processing"/>
    <property type="evidence" value="ECO:0007669"/>
    <property type="project" value="UniProtKB-KW"/>
</dbReference>
<reference evidence="5" key="1">
    <citation type="submission" date="2021-03" db="EMBL/GenBank/DDBJ databases">
        <title>Draft genome sequence of rust myrtle Austropuccinia psidii MF-1, a brazilian biotype.</title>
        <authorList>
            <person name="Quecine M.C."/>
            <person name="Pachon D.M.R."/>
            <person name="Bonatelli M.L."/>
            <person name="Correr F.H."/>
            <person name="Franceschini L.M."/>
            <person name="Leite T.F."/>
            <person name="Margarido G.R.A."/>
            <person name="Almeida C.A."/>
            <person name="Ferrarezi J.A."/>
            <person name="Labate C.A."/>
        </authorList>
    </citation>
    <scope>NUCLEOTIDE SEQUENCE</scope>
    <source>
        <strain evidence="5">MF-1</strain>
    </source>
</reference>
<evidence type="ECO:0000256" key="1">
    <source>
        <dbReference type="ARBA" id="ARBA00022664"/>
    </source>
</evidence>
<evidence type="ECO:0000256" key="3">
    <source>
        <dbReference type="SAM" id="MobiDB-lite"/>
    </source>
</evidence>
<dbReference type="GO" id="GO:0003676">
    <property type="term" value="F:nucleic acid binding"/>
    <property type="evidence" value="ECO:0007669"/>
    <property type="project" value="InterPro"/>
</dbReference>
<evidence type="ECO:0000259" key="4">
    <source>
        <dbReference type="PROSITE" id="PS50158"/>
    </source>
</evidence>
<feature type="domain" description="CCHC-type" evidence="4">
    <location>
        <begin position="271"/>
        <end position="286"/>
    </location>
</feature>
<dbReference type="Gene3D" id="4.10.60.10">
    <property type="entry name" value="Zinc finger, CCHC-type"/>
    <property type="match status" value="1"/>
</dbReference>
<feature type="region of interest" description="Disordered" evidence="3">
    <location>
        <begin position="1"/>
        <end position="25"/>
    </location>
</feature>
<dbReference type="Pfam" id="PF00098">
    <property type="entry name" value="zf-CCHC"/>
    <property type="match status" value="1"/>
</dbReference>
<comment type="caution">
    <text evidence="5">The sequence shown here is derived from an EMBL/GenBank/DDBJ whole genome shotgun (WGS) entry which is preliminary data.</text>
</comment>
<dbReference type="PROSITE" id="PS50158">
    <property type="entry name" value="ZF_CCHC"/>
    <property type="match status" value="1"/>
</dbReference>
<keyword evidence="1" id="KW-0507">mRNA processing</keyword>
<organism evidence="5 6">
    <name type="scientific">Austropuccinia psidii MF-1</name>
    <dbReference type="NCBI Taxonomy" id="1389203"/>
    <lineage>
        <taxon>Eukaryota</taxon>
        <taxon>Fungi</taxon>
        <taxon>Dikarya</taxon>
        <taxon>Basidiomycota</taxon>
        <taxon>Pucciniomycotina</taxon>
        <taxon>Pucciniomycetes</taxon>
        <taxon>Pucciniales</taxon>
        <taxon>Sphaerophragmiaceae</taxon>
        <taxon>Austropuccinia</taxon>
    </lineage>
</organism>
<protein>
    <recommendedName>
        <fullName evidence="4">CCHC-type domain-containing protein</fullName>
    </recommendedName>
</protein>
<evidence type="ECO:0000313" key="5">
    <source>
        <dbReference type="EMBL" id="MBW0534033.1"/>
    </source>
</evidence>
<dbReference type="GO" id="GO:0008270">
    <property type="term" value="F:zinc ion binding"/>
    <property type="evidence" value="ECO:0007669"/>
    <property type="project" value="UniProtKB-KW"/>
</dbReference>
<sequence length="389" mass="43556">MTQHLTMSTTKPPINPSESEPSANDRLSRIRTTISQATALIRNEHILKLDGSNFKSWENRISIILDDFINDPDFLHREGPTLSSNEKICWGILIYSLPEAIQSEIIHLRPCKAIYDHLRRLYRVITRAGQLSGLEGLLNSQMQPDEAPSLYAVRLRSSANKFTQRGGNFSKDLLLGLLLQWGIQDQEMARTVMSLLENEIANKNCNPSFATCHQILESAYQQHQCNTTPAKQDEPTVFNQASIVKHPAQDNTYDVDSIDPAALKAVIRGTCHHCKKAGHFSRDCRSKRASNISLPPLNSNSQFRAYYPIITPPMWPAGISLAQPGLTQTKPADYYRPQYPNKPATPVNIRFAELGNDKDLMSLFQAEVDGDDNGGGRESQQRQGTETVS</sequence>
<keyword evidence="2" id="KW-0479">Metal-binding</keyword>
<keyword evidence="2" id="KW-0863">Zinc-finger</keyword>
<keyword evidence="2" id="KW-0862">Zinc</keyword>
<dbReference type="InterPro" id="IPR036875">
    <property type="entry name" value="Znf_CCHC_sf"/>
</dbReference>
<dbReference type="AlphaFoldDB" id="A0A9Q3F5N3"/>
<feature type="compositionally biased region" description="Polar residues" evidence="3">
    <location>
        <begin position="1"/>
        <end position="22"/>
    </location>
</feature>
<gene>
    <name evidence="5" type="ORF">O181_073748</name>
</gene>
<dbReference type="EMBL" id="AVOT02039046">
    <property type="protein sequence ID" value="MBW0534033.1"/>
    <property type="molecule type" value="Genomic_DNA"/>
</dbReference>